<protein>
    <recommendedName>
        <fullName evidence="2">Trypsin-co-occurring domain-containing protein</fullName>
    </recommendedName>
</protein>
<sequence>MDELPQPEVQSFCYTDEAGETYEIFIESKSNPELTETSDSGREGRGNSPSSIQMQEASRMIRGYAAYAVGAFKNFSAAKVDGVTLKFGLKIGGKVGIPYITEGSTESNLEIEVKCSFPDNP</sequence>
<evidence type="ECO:0000313" key="3">
    <source>
        <dbReference type="EMBL" id="MBW4661055.1"/>
    </source>
</evidence>
<accession>A0A951UP90</accession>
<proteinExistence type="predicted"/>
<reference evidence="3" key="2">
    <citation type="journal article" date="2022" name="Microbiol. Resour. Announc.">
        <title>Metagenome Sequencing to Explore Phylogenomics of Terrestrial Cyanobacteria.</title>
        <authorList>
            <person name="Ward R.D."/>
            <person name="Stajich J.E."/>
            <person name="Johansen J.R."/>
            <person name="Huntemann M."/>
            <person name="Clum A."/>
            <person name="Foster B."/>
            <person name="Foster B."/>
            <person name="Roux S."/>
            <person name="Palaniappan K."/>
            <person name="Varghese N."/>
            <person name="Mukherjee S."/>
            <person name="Reddy T.B.K."/>
            <person name="Daum C."/>
            <person name="Copeland A."/>
            <person name="Chen I.A."/>
            <person name="Ivanova N.N."/>
            <person name="Kyrpides N.C."/>
            <person name="Shapiro N."/>
            <person name="Eloe-Fadrosh E.A."/>
            <person name="Pietrasiak N."/>
        </authorList>
    </citation>
    <scope>NUCLEOTIDE SEQUENCE</scope>
    <source>
        <strain evidence="3">UHER 2000/2452</strain>
    </source>
</reference>
<feature type="domain" description="Trypsin-co-occurring" evidence="2">
    <location>
        <begin position="23"/>
        <end position="116"/>
    </location>
</feature>
<evidence type="ECO:0000259" key="2">
    <source>
        <dbReference type="Pfam" id="PF19493"/>
    </source>
</evidence>
<dbReference type="InterPro" id="IPR045794">
    <property type="entry name" value="Trypco1"/>
</dbReference>
<evidence type="ECO:0000256" key="1">
    <source>
        <dbReference type="SAM" id="MobiDB-lite"/>
    </source>
</evidence>
<dbReference type="NCBIfam" id="NF041216">
    <property type="entry name" value="CU044_2847_fam"/>
    <property type="match status" value="1"/>
</dbReference>
<comment type="caution">
    <text evidence="3">The sequence shown here is derived from an EMBL/GenBank/DDBJ whole genome shotgun (WGS) entry which is preliminary data.</text>
</comment>
<dbReference type="Proteomes" id="UP000757435">
    <property type="component" value="Unassembled WGS sequence"/>
</dbReference>
<name>A0A951UP90_9CYAN</name>
<feature type="region of interest" description="Disordered" evidence="1">
    <location>
        <begin position="26"/>
        <end position="55"/>
    </location>
</feature>
<feature type="compositionally biased region" description="Polar residues" evidence="1">
    <location>
        <begin position="28"/>
        <end position="38"/>
    </location>
</feature>
<evidence type="ECO:0000313" key="4">
    <source>
        <dbReference type="Proteomes" id="UP000757435"/>
    </source>
</evidence>
<reference evidence="3" key="1">
    <citation type="submission" date="2021-05" db="EMBL/GenBank/DDBJ databases">
        <authorList>
            <person name="Pietrasiak N."/>
            <person name="Ward R."/>
            <person name="Stajich J.E."/>
            <person name="Kurbessoian T."/>
        </authorList>
    </citation>
    <scope>NUCLEOTIDE SEQUENCE</scope>
    <source>
        <strain evidence="3">UHER 2000/2452</strain>
    </source>
</reference>
<gene>
    <name evidence="3" type="ORF">KME15_20460</name>
</gene>
<organism evidence="3 4">
    <name type="scientific">Drouetiella hepatica Uher 2000/2452</name>
    <dbReference type="NCBI Taxonomy" id="904376"/>
    <lineage>
        <taxon>Bacteria</taxon>
        <taxon>Bacillati</taxon>
        <taxon>Cyanobacteriota</taxon>
        <taxon>Cyanophyceae</taxon>
        <taxon>Oculatellales</taxon>
        <taxon>Oculatellaceae</taxon>
        <taxon>Drouetiella</taxon>
    </lineage>
</organism>
<dbReference type="AlphaFoldDB" id="A0A951UP90"/>
<dbReference type="EMBL" id="JAHHHD010000029">
    <property type="protein sequence ID" value="MBW4661055.1"/>
    <property type="molecule type" value="Genomic_DNA"/>
</dbReference>
<dbReference type="Pfam" id="PF19493">
    <property type="entry name" value="Trypco1"/>
    <property type="match status" value="1"/>
</dbReference>